<feature type="transmembrane region" description="Helical" evidence="15">
    <location>
        <begin position="49"/>
        <end position="66"/>
    </location>
</feature>
<dbReference type="STRING" id="869212.Turpa_3477"/>
<keyword evidence="8 15" id="KW-0812">Transmembrane</keyword>
<dbReference type="Proteomes" id="UP000006048">
    <property type="component" value="Chromosome"/>
</dbReference>
<dbReference type="InterPro" id="IPR003457">
    <property type="entry name" value="Transprt_MerT"/>
</dbReference>
<dbReference type="Pfam" id="PF00403">
    <property type="entry name" value="HMA"/>
    <property type="match status" value="1"/>
</dbReference>
<dbReference type="SUPFAM" id="SSF55008">
    <property type="entry name" value="HMA, heavy metal-associated domain"/>
    <property type="match status" value="1"/>
</dbReference>
<evidence type="ECO:0000256" key="12">
    <source>
        <dbReference type="ARBA" id="ARBA00023136"/>
    </source>
</evidence>
<evidence type="ECO:0000259" key="16">
    <source>
        <dbReference type="PROSITE" id="PS50846"/>
    </source>
</evidence>
<dbReference type="Gene3D" id="3.30.70.100">
    <property type="match status" value="1"/>
</dbReference>
<evidence type="ECO:0000313" key="18">
    <source>
        <dbReference type="Proteomes" id="UP000006048"/>
    </source>
</evidence>
<evidence type="ECO:0000256" key="2">
    <source>
        <dbReference type="ARBA" id="ARBA00008224"/>
    </source>
</evidence>
<evidence type="ECO:0000256" key="6">
    <source>
        <dbReference type="ARBA" id="ARBA00022475"/>
    </source>
</evidence>
<comment type="similarity">
    <text evidence="2">Belongs to the MerT family.</text>
</comment>
<evidence type="ECO:0000256" key="9">
    <source>
        <dbReference type="ARBA" id="ARBA00022723"/>
    </source>
</evidence>
<keyword evidence="6" id="KW-1003">Cell membrane</keyword>
<evidence type="ECO:0000256" key="11">
    <source>
        <dbReference type="ARBA" id="ARBA00022989"/>
    </source>
</evidence>
<keyword evidence="18" id="KW-1185">Reference proteome</keyword>
<proteinExistence type="inferred from homology"/>
<evidence type="ECO:0000256" key="13">
    <source>
        <dbReference type="ARBA" id="ARBA00030934"/>
    </source>
</evidence>
<keyword evidence="9" id="KW-0479">Metal-binding</keyword>
<keyword evidence="4" id="KW-0813">Transport</keyword>
<dbReference type="OrthoDB" id="9813965at2"/>
<dbReference type="AlphaFoldDB" id="I4BA07"/>
<keyword evidence="10" id="KW-0476">Mercury</keyword>
<reference evidence="17 18" key="1">
    <citation type="submission" date="2012-06" db="EMBL/GenBank/DDBJ databases">
        <title>The complete chromosome of genome of Turneriella parva DSM 21527.</title>
        <authorList>
            <consortium name="US DOE Joint Genome Institute (JGI-PGF)"/>
            <person name="Lucas S."/>
            <person name="Han J."/>
            <person name="Lapidus A."/>
            <person name="Bruce D."/>
            <person name="Goodwin L."/>
            <person name="Pitluck S."/>
            <person name="Peters L."/>
            <person name="Kyrpides N."/>
            <person name="Mavromatis K."/>
            <person name="Ivanova N."/>
            <person name="Mikhailova N."/>
            <person name="Chertkov O."/>
            <person name="Detter J.C."/>
            <person name="Tapia R."/>
            <person name="Han C."/>
            <person name="Land M."/>
            <person name="Hauser L."/>
            <person name="Markowitz V."/>
            <person name="Cheng J.-F."/>
            <person name="Hugenholtz P."/>
            <person name="Woyke T."/>
            <person name="Wu D."/>
            <person name="Gronow S."/>
            <person name="Wellnitz S."/>
            <person name="Brambilla E."/>
            <person name="Klenk H.-P."/>
            <person name="Eisen J.A."/>
        </authorList>
    </citation>
    <scope>NUCLEOTIDE SEQUENCE [LARGE SCALE GENOMIC DNA]</scope>
    <source>
        <strain evidence="18">ATCC BAA-1111 / DSM 21527 / NCTC 11395 / H</strain>
    </source>
</reference>
<keyword evidence="5" id="KW-0475">Mercuric resistance</keyword>
<dbReference type="InterPro" id="IPR006121">
    <property type="entry name" value="HMA_dom"/>
</dbReference>
<evidence type="ECO:0000256" key="5">
    <source>
        <dbReference type="ARBA" id="ARBA00022466"/>
    </source>
</evidence>
<keyword evidence="7" id="KW-0997">Cell inner membrane</keyword>
<dbReference type="GO" id="GO:0015097">
    <property type="term" value="F:mercury ion transmembrane transporter activity"/>
    <property type="evidence" value="ECO:0007669"/>
    <property type="project" value="InterPro"/>
</dbReference>
<dbReference type="CDD" id="cd00371">
    <property type="entry name" value="HMA"/>
    <property type="match status" value="1"/>
</dbReference>
<accession>I4BA07</accession>
<dbReference type="GO" id="GO:0005886">
    <property type="term" value="C:plasma membrane"/>
    <property type="evidence" value="ECO:0007669"/>
    <property type="project" value="UniProtKB-SubCell"/>
</dbReference>
<evidence type="ECO:0000256" key="3">
    <source>
        <dbReference type="ARBA" id="ARBA00017053"/>
    </source>
</evidence>
<sequence>MEDKSASNKTLWAALLVGTAASLCCLTPVLGILVGIGGIASIFSWIEPARPYLIALTLGILAFAWYKKLKPVRGGEIECACETDEKPAFWHSKVFLAIISVAAVLLLTFPSYSGIFFRSAKATPLIIEKENIAMATLSIQGMTCSGCEQSVNKALKDKPGVIESSSDHLRGLAWVKYDKSRIGFEEFRNAVEKTVGYKVIDIQGGMK</sequence>
<feature type="transmembrane region" description="Helical" evidence="15">
    <location>
        <begin position="94"/>
        <end position="117"/>
    </location>
</feature>
<dbReference type="Pfam" id="PF02411">
    <property type="entry name" value="MerT"/>
    <property type="match status" value="1"/>
</dbReference>
<dbReference type="GO" id="GO:0046872">
    <property type="term" value="F:metal ion binding"/>
    <property type="evidence" value="ECO:0007669"/>
    <property type="project" value="UniProtKB-KW"/>
</dbReference>
<evidence type="ECO:0000256" key="4">
    <source>
        <dbReference type="ARBA" id="ARBA00022448"/>
    </source>
</evidence>
<dbReference type="InterPro" id="IPR036163">
    <property type="entry name" value="HMA_dom_sf"/>
</dbReference>
<evidence type="ECO:0000256" key="14">
    <source>
        <dbReference type="ARBA" id="ARBA00045720"/>
    </source>
</evidence>
<evidence type="ECO:0000256" key="10">
    <source>
        <dbReference type="ARBA" id="ARBA00022914"/>
    </source>
</evidence>
<comment type="function">
    <text evidence="14">Involved in mercury resistance. Probably transfers a mercuric ion from the periplasmic Hg(2+)-binding protein MerP to the cytoplasmic mercuric reductase MerA.</text>
</comment>
<dbReference type="HOGENOM" id="CLU_118124_0_0_12"/>
<keyword evidence="12 15" id="KW-0472">Membrane</keyword>
<evidence type="ECO:0000313" key="17">
    <source>
        <dbReference type="EMBL" id="AFM14114.1"/>
    </source>
</evidence>
<protein>
    <recommendedName>
        <fullName evidence="3">Mercuric transport protein MerT</fullName>
    </recommendedName>
    <alternativeName>
        <fullName evidence="13">Mercury ion transport protein</fullName>
    </alternativeName>
</protein>
<feature type="transmembrane region" description="Helical" evidence="15">
    <location>
        <begin position="12"/>
        <end position="43"/>
    </location>
</feature>
<feature type="domain" description="HMA" evidence="16">
    <location>
        <begin position="133"/>
        <end position="199"/>
    </location>
</feature>
<dbReference type="RefSeq" id="WP_014804602.1">
    <property type="nucleotide sequence ID" value="NC_018020.1"/>
</dbReference>
<keyword evidence="11 15" id="KW-1133">Transmembrane helix</keyword>
<evidence type="ECO:0000256" key="1">
    <source>
        <dbReference type="ARBA" id="ARBA00004429"/>
    </source>
</evidence>
<dbReference type="Gene3D" id="1.10.287.910">
    <property type="entry name" value="bacterial mercury transporter, merf"/>
    <property type="match status" value="1"/>
</dbReference>
<dbReference type="EMBL" id="CP002959">
    <property type="protein sequence ID" value="AFM14114.1"/>
    <property type="molecule type" value="Genomic_DNA"/>
</dbReference>
<gene>
    <name evidence="17" type="ordered locus">Turpa_3477</name>
</gene>
<dbReference type="NCBIfam" id="NF033556">
    <property type="entry name" value="MerTP_fusion"/>
    <property type="match status" value="1"/>
</dbReference>
<evidence type="ECO:0000256" key="8">
    <source>
        <dbReference type="ARBA" id="ARBA00022692"/>
    </source>
</evidence>
<name>I4BA07_TURPD</name>
<comment type="subcellular location">
    <subcellularLocation>
        <location evidence="1">Cell inner membrane</location>
        <topology evidence="1">Multi-pass membrane protein</topology>
    </subcellularLocation>
</comment>
<dbReference type="PROSITE" id="PS50846">
    <property type="entry name" value="HMA_2"/>
    <property type="match status" value="1"/>
</dbReference>
<evidence type="ECO:0000256" key="7">
    <source>
        <dbReference type="ARBA" id="ARBA00022519"/>
    </source>
</evidence>
<organism evidence="17 18">
    <name type="scientific">Turneriella parva (strain ATCC BAA-1111 / DSM 21527 / NCTC 11395 / H)</name>
    <name type="common">Leptospira parva</name>
    <dbReference type="NCBI Taxonomy" id="869212"/>
    <lineage>
        <taxon>Bacteria</taxon>
        <taxon>Pseudomonadati</taxon>
        <taxon>Spirochaetota</taxon>
        <taxon>Spirochaetia</taxon>
        <taxon>Leptospirales</taxon>
        <taxon>Leptospiraceae</taxon>
        <taxon>Turneriella</taxon>
    </lineage>
</organism>
<dbReference type="KEGG" id="tpx:Turpa_3477"/>
<evidence type="ECO:0000256" key="15">
    <source>
        <dbReference type="SAM" id="Phobius"/>
    </source>
</evidence>
<dbReference type="PATRIC" id="fig|869212.3.peg.3519"/>